<name>A0A6M3INT8_9ZZZZ</name>
<sequence length="87" mass="9812">MAILRLDIASARLDRVEFRRAGSETPPIKIELWGDVLDVSGTKVSEEVKHYDWSALPAAWQITLLPILKAMSKEFNNKFAAENVETL</sequence>
<organism evidence="1">
    <name type="scientific">viral metagenome</name>
    <dbReference type="NCBI Taxonomy" id="1070528"/>
    <lineage>
        <taxon>unclassified sequences</taxon>
        <taxon>metagenomes</taxon>
        <taxon>organismal metagenomes</taxon>
    </lineage>
</organism>
<dbReference type="AlphaFoldDB" id="A0A6M3INT8"/>
<evidence type="ECO:0000313" key="1">
    <source>
        <dbReference type="EMBL" id="QJA59063.1"/>
    </source>
</evidence>
<proteinExistence type="predicted"/>
<gene>
    <name evidence="1" type="ORF">MM415B01368_0012</name>
</gene>
<dbReference type="EMBL" id="MT141352">
    <property type="protein sequence ID" value="QJA59063.1"/>
    <property type="molecule type" value="Genomic_DNA"/>
</dbReference>
<protein>
    <submittedName>
        <fullName evidence="1">Uncharacterized protein</fullName>
    </submittedName>
</protein>
<accession>A0A6M3INT8</accession>
<reference evidence="1" key="1">
    <citation type="submission" date="2020-03" db="EMBL/GenBank/DDBJ databases">
        <title>The deep terrestrial virosphere.</title>
        <authorList>
            <person name="Holmfeldt K."/>
            <person name="Nilsson E."/>
            <person name="Simone D."/>
            <person name="Lopez-Fernandez M."/>
            <person name="Wu X."/>
            <person name="de Brujin I."/>
            <person name="Lundin D."/>
            <person name="Andersson A."/>
            <person name="Bertilsson S."/>
            <person name="Dopson M."/>
        </authorList>
    </citation>
    <scope>NUCLEOTIDE SEQUENCE</scope>
    <source>
        <strain evidence="1">MM415B01368</strain>
    </source>
</reference>